<evidence type="ECO:0000313" key="1">
    <source>
        <dbReference type="EMBL" id="MFB9075389.1"/>
    </source>
</evidence>
<dbReference type="Proteomes" id="UP001589575">
    <property type="component" value="Unassembled WGS sequence"/>
</dbReference>
<name>A0ABV5G8V4_9MICC</name>
<protein>
    <submittedName>
        <fullName evidence="1">Uncharacterized protein</fullName>
    </submittedName>
</protein>
<comment type="caution">
    <text evidence="1">The sequence shown here is derived from an EMBL/GenBank/DDBJ whole genome shotgun (WGS) entry which is preliminary data.</text>
</comment>
<evidence type="ECO:0000313" key="2">
    <source>
        <dbReference type="Proteomes" id="UP001589575"/>
    </source>
</evidence>
<organism evidence="1 2">
    <name type="scientific">Citricoccus parietis</name>
    <dbReference type="NCBI Taxonomy" id="592307"/>
    <lineage>
        <taxon>Bacteria</taxon>
        <taxon>Bacillati</taxon>
        <taxon>Actinomycetota</taxon>
        <taxon>Actinomycetes</taxon>
        <taxon>Micrococcales</taxon>
        <taxon>Micrococcaceae</taxon>
        <taxon>Citricoccus</taxon>
    </lineage>
</organism>
<sequence>MIGRQQPAILSRLAKCHLLRDCADRGSAPLVLLDRAVIPPEPGP</sequence>
<accession>A0ABV5G8V4</accession>
<gene>
    <name evidence="1" type="ORF">ACFFX0_31200</name>
</gene>
<reference evidence="1 2" key="1">
    <citation type="submission" date="2024-09" db="EMBL/GenBank/DDBJ databases">
        <authorList>
            <person name="Sun Q."/>
            <person name="Mori K."/>
        </authorList>
    </citation>
    <scope>NUCLEOTIDE SEQUENCE [LARGE SCALE GENOMIC DNA]</scope>
    <source>
        <strain evidence="1 2">CCM 7609</strain>
    </source>
</reference>
<keyword evidence="2" id="KW-1185">Reference proteome</keyword>
<dbReference type="EMBL" id="JBHMFI010000023">
    <property type="protein sequence ID" value="MFB9075389.1"/>
    <property type="molecule type" value="Genomic_DNA"/>
</dbReference>
<proteinExistence type="predicted"/>